<protein>
    <submittedName>
        <fullName evidence="1">Uncharacterized protein</fullName>
    </submittedName>
</protein>
<proteinExistence type="predicted"/>
<reference evidence="1 2" key="1">
    <citation type="submission" date="2023-07" db="EMBL/GenBank/DDBJ databases">
        <title>Sorghum-associated microbial communities from plants grown in Nebraska, USA.</title>
        <authorList>
            <person name="Schachtman D."/>
        </authorList>
    </citation>
    <scope>NUCLEOTIDE SEQUENCE [LARGE SCALE GENOMIC DNA]</scope>
    <source>
        <strain evidence="1 2">DS994</strain>
    </source>
</reference>
<organism evidence="1 2">
    <name type="scientific">Pseudarthrobacter defluvii</name>
    <dbReference type="NCBI Taxonomy" id="410837"/>
    <lineage>
        <taxon>Bacteria</taxon>
        <taxon>Bacillati</taxon>
        <taxon>Actinomycetota</taxon>
        <taxon>Actinomycetes</taxon>
        <taxon>Micrococcales</taxon>
        <taxon>Micrococcaceae</taxon>
        <taxon>Pseudarthrobacter</taxon>
    </lineage>
</organism>
<dbReference type="EMBL" id="JAUSSY010000024">
    <property type="protein sequence ID" value="MDQ0121017.1"/>
    <property type="molecule type" value="Genomic_DNA"/>
</dbReference>
<comment type="caution">
    <text evidence="1">The sequence shown here is derived from an EMBL/GenBank/DDBJ whole genome shotgun (WGS) entry which is preliminary data.</text>
</comment>
<keyword evidence="2" id="KW-1185">Reference proteome</keyword>
<name>A0ABT9UP08_9MICC</name>
<sequence>MGYTHYFYGLTATPKVVADATKIIEASGVTICGPRGEGLPLISETHGIKLNGFAAAGEAYETFSLPSADAAGRGNHAWFCKTENKPYDLVVTAILTAAALRHPGILRSDGHWESWTAGLTLYEAAVRPLSLDQKIALELDIEAMRPEHR</sequence>
<dbReference type="Proteomes" id="UP001226389">
    <property type="component" value="Unassembled WGS sequence"/>
</dbReference>
<accession>A0ABT9UP08</accession>
<evidence type="ECO:0000313" key="2">
    <source>
        <dbReference type="Proteomes" id="UP001226389"/>
    </source>
</evidence>
<evidence type="ECO:0000313" key="1">
    <source>
        <dbReference type="EMBL" id="MDQ0121017.1"/>
    </source>
</evidence>
<dbReference type="RefSeq" id="WP_307493413.1">
    <property type="nucleotide sequence ID" value="NZ_JAUSSY010000024.1"/>
</dbReference>
<gene>
    <name evidence="1" type="ORF">J2T22_004230</name>
</gene>